<feature type="active site" description="Charge relay system" evidence="7 8">
    <location>
        <position position="243"/>
    </location>
</feature>
<dbReference type="CDD" id="cd07474">
    <property type="entry name" value="Peptidases_S8_subtilisin_Vpr-like"/>
    <property type="match status" value="1"/>
</dbReference>
<dbReference type="PROSITE" id="PS00138">
    <property type="entry name" value="SUBTILASE_SER"/>
    <property type="match status" value="1"/>
</dbReference>
<gene>
    <name evidence="14" type="ORF">GCM10017577_20570</name>
</gene>
<keyword evidence="2" id="KW-0964">Secreted</keyword>
<keyword evidence="4 11" id="KW-0732">Signal</keyword>
<name>A0A9W6NVU4_9PSEU</name>
<organism evidence="14 15">
    <name type="scientific">Pseudonocardia halophobica</name>
    <dbReference type="NCBI Taxonomy" id="29401"/>
    <lineage>
        <taxon>Bacteria</taxon>
        <taxon>Bacillati</taxon>
        <taxon>Actinomycetota</taxon>
        <taxon>Actinomycetes</taxon>
        <taxon>Pseudonocardiales</taxon>
        <taxon>Pseudonocardiaceae</taxon>
        <taxon>Pseudonocardia</taxon>
    </lineage>
</organism>
<reference evidence="14" key="2">
    <citation type="submission" date="2023-01" db="EMBL/GenBank/DDBJ databases">
        <authorList>
            <person name="Sun Q."/>
            <person name="Evtushenko L."/>
        </authorList>
    </citation>
    <scope>NUCLEOTIDE SEQUENCE</scope>
    <source>
        <strain evidence="14">VKM Ac-1069</strain>
    </source>
</reference>
<dbReference type="InterPro" id="IPR000209">
    <property type="entry name" value="Peptidase_S8/S53_dom"/>
</dbReference>
<dbReference type="Gene3D" id="3.40.50.200">
    <property type="entry name" value="Peptidase S8/S53 domain"/>
    <property type="match status" value="1"/>
</dbReference>
<evidence type="ECO:0000256" key="4">
    <source>
        <dbReference type="ARBA" id="ARBA00022729"/>
    </source>
</evidence>
<evidence type="ECO:0000256" key="5">
    <source>
        <dbReference type="ARBA" id="ARBA00022801"/>
    </source>
</evidence>
<dbReference type="Proteomes" id="UP001143463">
    <property type="component" value="Unassembled WGS sequence"/>
</dbReference>
<dbReference type="GO" id="GO:0006508">
    <property type="term" value="P:proteolysis"/>
    <property type="evidence" value="ECO:0007669"/>
    <property type="project" value="UniProtKB-KW"/>
</dbReference>
<feature type="domain" description="PA" evidence="13">
    <location>
        <begin position="421"/>
        <end position="489"/>
    </location>
</feature>
<dbReference type="Pfam" id="PF02225">
    <property type="entry name" value="PA"/>
    <property type="match status" value="1"/>
</dbReference>
<dbReference type="InterPro" id="IPR050131">
    <property type="entry name" value="Peptidase_S8_subtilisin-like"/>
</dbReference>
<feature type="signal peptide" evidence="11">
    <location>
        <begin position="1"/>
        <end position="31"/>
    </location>
</feature>
<feature type="active site" description="Charge relay system" evidence="7 8">
    <location>
        <position position="174"/>
    </location>
</feature>
<dbReference type="AlphaFoldDB" id="A0A9W6NVU4"/>
<evidence type="ECO:0000256" key="9">
    <source>
        <dbReference type="RuleBase" id="RU003355"/>
    </source>
</evidence>
<comment type="similarity">
    <text evidence="1 8 9">Belongs to the peptidase S8 family.</text>
</comment>
<keyword evidence="15" id="KW-1185">Reference proteome</keyword>
<evidence type="ECO:0000259" key="13">
    <source>
        <dbReference type="Pfam" id="PF02225"/>
    </source>
</evidence>
<dbReference type="PROSITE" id="PS00137">
    <property type="entry name" value="SUBTILASE_HIS"/>
    <property type="match status" value="1"/>
</dbReference>
<dbReference type="InterPro" id="IPR015500">
    <property type="entry name" value="Peptidase_S8_subtilisin-rel"/>
</dbReference>
<dbReference type="PRINTS" id="PR00723">
    <property type="entry name" value="SUBTILISIN"/>
</dbReference>
<dbReference type="GO" id="GO:0004252">
    <property type="term" value="F:serine-type endopeptidase activity"/>
    <property type="evidence" value="ECO:0007669"/>
    <property type="project" value="UniProtKB-UniRule"/>
</dbReference>
<dbReference type="EMBL" id="BSFQ01000006">
    <property type="protein sequence ID" value="GLL10916.1"/>
    <property type="molecule type" value="Genomic_DNA"/>
</dbReference>
<keyword evidence="3 8" id="KW-0645">Protease</keyword>
<dbReference type="InterPro" id="IPR022398">
    <property type="entry name" value="Peptidase_S8_His-AS"/>
</dbReference>
<evidence type="ECO:0000313" key="15">
    <source>
        <dbReference type="Proteomes" id="UP001143463"/>
    </source>
</evidence>
<evidence type="ECO:0000256" key="11">
    <source>
        <dbReference type="SAM" id="SignalP"/>
    </source>
</evidence>
<sequence>MHGARWRRVTCLGVAGLTASLLLLTAGPAAAQESAQERAQEGTSTLHTVFVEFDDTSAVADYTSALPRGRDVATQVAAETRARIDSKVAGLLGGLGGTEGERELYRTMNAVPGVAIRADADTAARLATRPGVRSVRRITDARPSNASADQLGRALQTWQDTGRLGQGVRIGIVDTGIDHTHADFGGPGTVAAFDAARAGRGTFPTNKVVGGIDLAGDAYDSAATDPVQTVPKPDDDPLDCEGHGTHVAGTAAGFGVNADGTPFRGDYSGLTPDALNAMRIGPGAAPQAELYAIRVFGCSGATALTPLALDRALDPDGDGDFSDRLDVVNLSLGSDFAPADDPVNDFVQELIDNGVTVVAAAGNGGDVTDAAGAPATAPGAIAVANVRDAGVLLDGAEVVAPEPRRVTGQYSVDFSGTPDATGDVVALPAANAEGCAPFSGVAGKIVWLEWPEGDGARGCGSAVRADHAQAAGAAGVLLTSEAPEPGGVGIAGNAAVPMFQLDGPSTAALRPALQAGTLRVHLDGTLAQTASVQVPGIADTISESSARGGRGPGVKPDVAAPGESIVSAAVGSGAGRSSKTGTSMASPFVAGVAALVREAHPEWTPAEVKAAIVTTAADVRSPAGDLMAPMRVGAGRVDARAAQDPSVLAADAEEPGAVGVGFGVVEVPAGRTVSVTRTLHVSGAAELRYEPITTMPGVTISVEPAQVDGPANVTVRLTAQADALRKTLDPTMAATQGGRARQFVADASGRIVLTAGGREVRVPVTSAPKPVASQTATLDGGDVVLAGTALDQGSGAQAYRSRAGVFRLLATSPELPRCRAGLSTGCVANDTGQGGDVRWVGVARAGDTIGIAVSMWGTLPDVGATTVPTVGFDVDGDGSVDRAVGLVKEGGTDVLVAQVLDLQRQTPEGPAEVDAQPVNGFEGDTDTNVFDTDTWVLPVRLSALGIDPAAGSAPLRMQVVVEGDYGPTDVTNPGAEPTAPVDVVDVPEAWDPLAERPSAEPLLRPADVGTRIPAPDGELLVVLPQNATGGHAVPLAAPAPGPARGFVTAPLAPAAAPSG</sequence>
<comment type="caution">
    <text evidence="14">The sequence shown here is derived from an EMBL/GenBank/DDBJ whole genome shotgun (WGS) entry which is preliminary data.</text>
</comment>
<dbReference type="InterPro" id="IPR023827">
    <property type="entry name" value="Peptidase_S8_Asp-AS"/>
</dbReference>
<keyword evidence="2" id="KW-0134">Cell wall</keyword>
<evidence type="ECO:0000256" key="7">
    <source>
        <dbReference type="PIRSR" id="PIRSR615500-1"/>
    </source>
</evidence>
<reference evidence="14" key="1">
    <citation type="journal article" date="2014" name="Int. J. Syst. Evol. Microbiol.">
        <title>Complete genome sequence of Corynebacterium casei LMG S-19264T (=DSM 44701T), isolated from a smear-ripened cheese.</title>
        <authorList>
            <consortium name="US DOE Joint Genome Institute (JGI-PGF)"/>
            <person name="Walter F."/>
            <person name="Albersmeier A."/>
            <person name="Kalinowski J."/>
            <person name="Ruckert C."/>
        </authorList>
    </citation>
    <scope>NUCLEOTIDE SEQUENCE</scope>
    <source>
        <strain evidence="14">VKM Ac-1069</strain>
    </source>
</reference>
<evidence type="ECO:0000256" key="1">
    <source>
        <dbReference type="ARBA" id="ARBA00011073"/>
    </source>
</evidence>
<feature type="active site" description="Charge relay system" evidence="7 8">
    <location>
        <position position="583"/>
    </location>
</feature>
<evidence type="ECO:0000256" key="6">
    <source>
        <dbReference type="ARBA" id="ARBA00022825"/>
    </source>
</evidence>
<feature type="chain" id="PRO_5040827029" evidence="11">
    <location>
        <begin position="32"/>
        <end position="1059"/>
    </location>
</feature>
<evidence type="ECO:0000313" key="14">
    <source>
        <dbReference type="EMBL" id="GLL10916.1"/>
    </source>
</evidence>
<evidence type="ECO:0000259" key="12">
    <source>
        <dbReference type="Pfam" id="PF00082"/>
    </source>
</evidence>
<accession>A0A9W6NVU4</accession>
<protein>
    <submittedName>
        <fullName evidence="14">Peptidase S8</fullName>
    </submittedName>
</protein>
<dbReference type="PROSITE" id="PS51892">
    <property type="entry name" value="SUBTILASE"/>
    <property type="match status" value="1"/>
</dbReference>
<feature type="region of interest" description="Disordered" evidence="10">
    <location>
        <begin position="907"/>
        <end position="926"/>
    </location>
</feature>
<evidence type="ECO:0000256" key="2">
    <source>
        <dbReference type="ARBA" id="ARBA00022512"/>
    </source>
</evidence>
<dbReference type="Pfam" id="PF00082">
    <property type="entry name" value="Peptidase_S8"/>
    <property type="match status" value="1"/>
</dbReference>
<dbReference type="PROSITE" id="PS00136">
    <property type="entry name" value="SUBTILASE_ASP"/>
    <property type="match status" value="1"/>
</dbReference>
<dbReference type="PANTHER" id="PTHR43806:SF11">
    <property type="entry name" value="CEREVISIN-RELATED"/>
    <property type="match status" value="1"/>
</dbReference>
<evidence type="ECO:0000256" key="8">
    <source>
        <dbReference type="PROSITE-ProRule" id="PRU01240"/>
    </source>
</evidence>
<evidence type="ECO:0000256" key="10">
    <source>
        <dbReference type="SAM" id="MobiDB-lite"/>
    </source>
</evidence>
<dbReference type="InterPro" id="IPR034213">
    <property type="entry name" value="S8_Vpr-like"/>
</dbReference>
<keyword evidence="5 8" id="KW-0378">Hydrolase</keyword>
<dbReference type="InterPro" id="IPR023828">
    <property type="entry name" value="Peptidase_S8_Ser-AS"/>
</dbReference>
<proteinExistence type="inferred from homology"/>
<dbReference type="InterPro" id="IPR036852">
    <property type="entry name" value="Peptidase_S8/S53_dom_sf"/>
</dbReference>
<dbReference type="SUPFAM" id="SSF52743">
    <property type="entry name" value="Subtilisin-like"/>
    <property type="match status" value="1"/>
</dbReference>
<feature type="domain" description="Peptidase S8/S53" evidence="12">
    <location>
        <begin position="165"/>
        <end position="635"/>
    </location>
</feature>
<dbReference type="InterPro" id="IPR003137">
    <property type="entry name" value="PA_domain"/>
</dbReference>
<keyword evidence="6 8" id="KW-0720">Serine protease</keyword>
<evidence type="ECO:0000256" key="3">
    <source>
        <dbReference type="ARBA" id="ARBA00022670"/>
    </source>
</evidence>
<dbReference type="PANTHER" id="PTHR43806">
    <property type="entry name" value="PEPTIDASE S8"/>
    <property type="match status" value="1"/>
</dbReference>
<dbReference type="Gene3D" id="3.50.30.30">
    <property type="match status" value="1"/>
</dbReference>